<protein>
    <submittedName>
        <fullName evidence="1">Uncharacterized protein</fullName>
    </submittedName>
</protein>
<comment type="caution">
    <text evidence="1">The sequence shown here is derived from an EMBL/GenBank/DDBJ whole genome shotgun (WGS) entry which is preliminary data.</text>
</comment>
<dbReference type="EMBL" id="CM009291">
    <property type="protein sequence ID" value="KAI9400325.1"/>
    <property type="molecule type" value="Genomic_DNA"/>
</dbReference>
<dbReference type="Proteomes" id="UP000006729">
    <property type="component" value="Chromosome 2"/>
</dbReference>
<sequence length="329" mass="36042">MDARNSEPVIEIVIEQTAIPSPHRGSLSIIKQSLISILARLHAGYFRISLALCSQALLWKILGESPDHAHALRRMFRMLPSTAFVLHWSLALFSLASLSLLYILRCLYHFEMVKAEFLHHVGVNYLFAPWISWLLLLQSSTFITPKPCIPSSVVGFCGSSGGSRCQNLRPVVYQRKEVFISGGESYQSAISDREFGRGPGCSGNRVEGECCLYVLFGHGTLSCPVCYTISKVIRGQQPVFFLFFAAPSVASLAWDSISGSFDNPQRCSSFCLSSSSYPCAGSGFSRLCARGEGLPCTWSNACAIVVVRSGISFSNGAHCAQYEDAVPRK</sequence>
<name>A0ACC0TFK6_POPTR</name>
<evidence type="ECO:0000313" key="2">
    <source>
        <dbReference type="Proteomes" id="UP000006729"/>
    </source>
</evidence>
<organism evidence="1 2">
    <name type="scientific">Populus trichocarpa</name>
    <name type="common">Western balsam poplar</name>
    <name type="synonym">Populus balsamifera subsp. trichocarpa</name>
    <dbReference type="NCBI Taxonomy" id="3694"/>
    <lineage>
        <taxon>Eukaryota</taxon>
        <taxon>Viridiplantae</taxon>
        <taxon>Streptophyta</taxon>
        <taxon>Embryophyta</taxon>
        <taxon>Tracheophyta</taxon>
        <taxon>Spermatophyta</taxon>
        <taxon>Magnoliopsida</taxon>
        <taxon>eudicotyledons</taxon>
        <taxon>Gunneridae</taxon>
        <taxon>Pentapetalae</taxon>
        <taxon>rosids</taxon>
        <taxon>fabids</taxon>
        <taxon>Malpighiales</taxon>
        <taxon>Salicaceae</taxon>
        <taxon>Saliceae</taxon>
        <taxon>Populus</taxon>
    </lineage>
</organism>
<proteinExistence type="predicted"/>
<keyword evidence="2" id="KW-1185">Reference proteome</keyword>
<gene>
    <name evidence="1" type="ORF">POPTR_002G227800v4</name>
</gene>
<reference evidence="1 2" key="1">
    <citation type="journal article" date="2006" name="Science">
        <title>The genome of black cottonwood, Populus trichocarpa (Torr. &amp; Gray).</title>
        <authorList>
            <person name="Tuskan G.A."/>
            <person name="Difazio S."/>
            <person name="Jansson S."/>
            <person name="Bohlmann J."/>
            <person name="Grigoriev I."/>
            <person name="Hellsten U."/>
            <person name="Putnam N."/>
            <person name="Ralph S."/>
            <person name="Rombauts S."/>
            <person name="Salamov A."/>
            <person name="Schein J."/>
            <person name="Sterck L."/>
            <person name="Aerts A."/>
            <person name="Bhalerao R.R."/>
            <person name="Bhalerao R.P."/>
            <person name="Blaudez D."/>
            <person name="Boerjan W."/>
            <person name="Brun A."/>
            <person name="Brunner A."/>
            <person name="Busov V."/>
            <person name="Campbell M."/>
            <person name="Carlson J."/>
            <person name="Chalot M."/>
            <person name="Chapman J."/>
            <person name="Chen G.L."/>
            <person name="Cooper D."/>
            <person name="Coutinho P.M."/>
            <person name="Couturier J."/>
            <person name="Covert S."/>
            <person name="Cronk Q."/>
            <person name="Cunningham R."/>
            <person name="Davis J."/>
            <person name="Degroeve S."/>
            <person name="Dejardin A."/>
            <person name="Depamphilis C."/>
            <person name="Detter J."/>
            <person name="Dirks B."/>
            <person name="Dubchak I."/>
            <person name="Duplessis S."/>
            <person name="Ehlting J."/>
            <person name="Ellis B."/>
            <person name="Gendler K."/>
            <person name="Goodstein D."/>
            <person name="Gribskov M."/>
            <person name="Grimwood J."/>
            <person name="Groover A."/>
            <person name="Gunter L."/>
            <person name="Hamberger B."/>
            <person name="Heinze B."/>
            <person name="Helariutta Y."/>
            <person name="Henrissat B."/>
            <person name="Holligan D."/>
            <person name="Holt R."/>
            <person name="Huang W."/>
            <person name="Islam-Faridi N."/>
            <person name="Jones S."/>
            <person name="Jones-Rhoades M."/>
            <person name="Jorgensen R."/>
            <person name="Joshi C."/>
            <person name="Kangasjarvi J."/>
            <person name="Karlsson J."/>
            <person name="Kelleher C."/>
            <person name="Kirkpatrick R."/>
            <person name="Kirst M."/>
            <person name="Kohler A."/>
            <person name="Kalluri U."/>
            <person name="Larimer F."/>
            <person name="Leebens-Mack J."/>
            <person name="Leple J.C."/>
            <person name="Locascio P."/>
            <person name="Lou Y."/>
            <person name="Lucas S."/>
            <person name="Martin F."/>
            <person name="Montanini B."/>
            <person name="Napoli C."/>
            <person name="Nelson D.R."/>
            <person name="Nelson C."/>
            <person name="Nieminen K."/>
            <person name="Nilsson O."/>
            <person name="Pereda V."/>
            <person name="Peter G."/>
            <person name="Philippe R."/>
            <person name="Pilate G."/>
            <person name="Poliakov A."/>
            <person name="Razumovskaya J."/>
            <person name="Richardson P."/>
            <person name="Rinaldi C."/>
            <person name="Ritland K."/>
            <person name="Rouze P."/>
            <person name="Ryaboy D."/>
            <person name="Schmutz J."/>
            <person name="Schrader J."/>
            <person name="Segerman B."/>
            <person name="Shin H."/>
            <person name="Siddiqui A."/>
            <person name="Sterky F."/>
            <person name="Terry A."/>
            <person name="Tsai C.J."/>
            <person name="Uberbacher E."/>
            <person name="Unneberg P."/>
            <person name="Vahala J."/>
            <person name="Wall K."/>
            <person name="Wessler S."/>
            <person name="Yang G."/>
            <person name="Yin T."/>
            <person name="Douglas C."/>
            <person name="Marra M."/>
            <person name="Sandberg G."/>
            <person name="Van de Peer Y."/>
            <person name="Rokhsar D."/>
        </authorList>
    </citation>
    <scope>NUCLEOTIDE SEQUENCE [LARGE SCALE GENOMIC DNA]</scope>
    <source>
        <strain evidence="2">cv. Nisqually</strain>
    </source>
</reference>
<accession>A0ACC0TFK6</accession>
<evidence type="ECO:0000313" key="1">
    <source>
        <dbReference type="EMBL" id="KAI9400325.1"/>
    </source>
</evidence>